<protein>
    <submittedName>
        <fullName evidence="5">Dinitrogenase iron-molybdenum cofactor biosynthesis protein</fullName>
    </submittedName>
</protein>
<evidence type="ECO:0000256" key="2">
    <source>
        <dbReference type="ARBA" id="ARBA00023231"/>
    </source>
</evidence>
<dbReference type="OrthoDB" id="9797941at2"/>
<dbReference type="SUPFAM" id="SSF53146">
    <property type="entry name" value="Nitrogenase accessory factor-like"/>
    <property type="match status" value="1"/>
</dbReference>
<dbReference type="InterPro" id="IPR038127">
    <property type="entry name" value="NafY_N_sf"/>
</dbReference>
<keyword evidence="2" id="KW-0535">Nitrogen fixation</keyword>
<dbReference type="InterPro" id="IPR051840">
    <property type="entry name" value="NifX/NifY_domain"/>
</dbReference>
<dbReference type="PANTHER" id="PTHR33937:SF1">
    <property type="entry name" value="IRON-MOLIBDENUM COFACTOR PROCESSING PROTEIN"/>
    <property type="match status" value="1"/>
</dbReference>
<sequence length="249" mass="26991">MNVANIDRDTALRIALAARSLPDTDLSTLIEVLNDRLGTPLDLDKLARITVTDLKAGIGSLDGEEDSENTDGMDRGGLEPIKLAVRILWGETSEDDSLPRPAAYAEDDMPGSIRVAIASNSGANLDGHFGSCLRFLVYQVSAGEIRLIDIRSAAAADHADDKNLFRVDLIRDCQVLYVVSVGGPAAAKIVRADIHPMKKLEGGPAEDVLADLQQVIRHSPPPWLAKILGISREKRFRRYTGAEEAEARD</sequence>
<reference evidence="5 6" key="1">
    <citation type="journal article" date="2014" name="Genome Announc.">
        <title>Draft Genome Sequence of the Iron-Oxidizing, Acidophilic, and Halotolerant 'Thiobacillus prosperus' Type Strain DSM 5130.</title>
        <authorList>
            <person name="Ossandon F.J."/>
            <person name="Cardenas J.P."/>
            <person name="Corbett M."/>
            <person name="Quatrini R."/>
            <person name="Holmes D.S."/>
            <person name="Watkin E."/>
        </authorList>
    </citation>
    <scope>NUCLEOTIDE SEQUENCE [LARGE SCALE GENOMIC DNA]</scope>
    <source>
        <strain evidence="5 6">DSM 5130</strain>
    </source>
</reference>
<gene>
    <name evidence="5" type="ORF">Thpro_020288</name>
</gene>
<evidence type="ECO:0000313" key="6">
    <source>
        <dbReference type="Proteomes" id="UP000029273"/>
    </source>
</evidence>
<dbReference type="Pfam" id="PF02579">
    <property type="entry name" value="Nitro_FeMo-Co"/>
    <property type="match status" value="1"/>
</dbReference>
<proteinExistence type="inferred from homology"/>
<dbReference type="EMBL" id="JQSG02000001">
    <property type="protein sequence ID" value="OBS10572.1"/>
    <property type="molecule type" value="Genomic_DNA"/>
</dbReference>
<evidence type="ECO:0000256" key="1">
    <source>
        <dbReference type="ARBA" id="ARBA00010285"/>
    </source>
</evidence>
<dbReference type="Proteomes" id="UP000029273">
    <property type="component" value="Unassembled WGS sequence"/>
</dbReference>
<comment type="similarity">
    <text evidence="1">Belongs to the NifX/NifY family.</text>
</comment>
<dbReference type="Gene3D" id="3.30.420.130">
    <property type="entry name" value="Dinitrogenase iron-molybdenum cofactor biosynthesis domain"/>
    <property type="match status" value="1"/>
</dbReference>
<dbReference type="InterPro" id="IPR031763">
    <property type="entry name" value="NafY_N"/>
</dbReference>
<feature type="domain" description="Dinitrogenase iron-molybdenum cofactor N-terminal" evidence="4">
    <location>
        <begin position="6"/>
        <end position="99"/>
    </location>
</feature>
<dbReference type="Gene3D" id="1.10.150.590">
    <property type="entry name" value="Dinitrogenase iron-molybdenum cofactor, N-terminal"/>
    <property type="match status" value="1"/>
</dbReference>
<dbReference type="InterPro" id="IPR036105">
    <property type="entry name" value="DiNase_FeMo-co_biosyn_sf"/>
</dbReference>
<dbReference type="PANTHER" id="PTHR33937">
    <property type="entry name" value="IRON-MOLYBDENUM PROTEIN-RELATED-RELATED"/>
    <property type="match status" value="1"/>
</dbReference>
<feature type="domain" description="Dinitrogenase iron-molybdenum cofactor biosynthesis" evidence="3">
    <location>
        <begin position="122"/>
        <end position="214"/>
    </location>
</feature>
<accession>A0A1A6C7N3</accession>
<evidence type="ECO:0000259" key="3">
    <source>
        <dbReference type="Pfam" id="PF02579"/>
    </source>
</evidence>
<keyword evidence="6" id="KW-1185">Reference proteome</keyword>
<evidence type="ECO:0000259" key="4">
    <source>
        <dbReference type="Pfam" id="PF16844"/>
    </source>
</evidence>
<organism evidence="5 6">
    <name type="scientific">Acidihalobacter prosperus</name>
    <dbReference type="NCBI Taxonomy" id="160660"/>
    <lineage>
        <taxon>Bacteria</taxon>
        <taxon>Pseudomonadati</taxon>
        <taxon>Pseudomonadota</taxon>
        <taxon>Gammaproteobacteria</taxon>
        <taxon>Chromatiales</taxon>
        <taxon>Ectothiorhodospiraceae</taxon>
        <taxon>Acidihalobacter</taxon>
    </lineage>
</organism>
<name>A0A1A6C7N3_9GAMM</name>
<dbReference type="Pfam" id="PF16844">
    <property type="entry name" value="DIMCO_N"/>
    <property type="match status" value="1"/>
</dbReference>
<dbReference type="STRING" id="160660.BJI67_00785"/>
<dbReference type="InterPro" id="IPR034169">
    <property type="entry name" value="NifX-like"/>
</dbReference>
<dbReference type="InterPro" id="IPR003731">
    <property type="entry name" value="Di-Nase_FeMo-co_biosynth"/>
</dbReference>
<dbReference type="AlphaFoldDB" id="A0A1A6C7N3"/>
<comment type="caution">
    <text evidence="5">The sequence shown here is derived from an EMBL/GenBank/DDBJ whole genome shotgun (WGS) entry which is preliminary data.</text>
</comment>
<dbReference type="RefSeq" id="WP_038093031.1">
    <property type="nucleotide sequence ID" value="NZ_JQSG02000001.1"/>
</dbReference>
<evidence type="ECO:0000313" key="5">
    <source>
        <dbReference type="EMBL" id="OBS10572.1"/>
    </source>
</evidence>
<dbReference type="CDD" id="cd00853">
    <property type="entry name" value="NifX"/>
    <property type="match status" value="1"/>
</dbReference>